<dbReference type="RefSeq" id="WP_377187436.1">
    <property type="nucleotide sequence ID" value="NZ_JBHUPD010000003.1"/>
</dbReference>
<accession>A0ABW5YES9</accession>
<feature type="domain" description="Glycosyl transferase family 1" evidence="2">
    <location>
        <begin position="191"/>
        <end position="350"/>
    </location>
</feature>
<keyword evidence="4" id="KW-1185">Reference proteome</keyword>
<organism evidence="3 4">
    <name type="scientific">Mucilaginibacter ximonensis</name>
    <dbReference type="NCBI Taxonomy" id="538021"/>
    <lineage>
        <taxon>Bacteria</taxon>
        <taxon>Pseudomonadati</taxon>
        <taxon>Bacteroidota</taxon>
        <taxon>Sphingobacteriia</taxon>
        <taxon>Sphingobacteriales</taxon>
        <taxon>Sphingobacteriaceae</taxon>
        <taxon>Mucilaginibacter</taxon>
    </lineage>
</organism>
<evidence type="ECO:0000259" key="2">
    <source>
        <dbReference type="Pfam" id="PF00534"/>
    </source>
</evidence>
<evidence type="ECO:0000256" key="1">
    <source>
        <dbReference type="ARBA" id="ARBA00022679"/>
    </source>
</evidence>
<dbReference type="SUPFAM" id="SSF53756">
    <property type="entry name" value="UDP-Glycosyltransferase/glycogen phosphorylase"/>
    <property type="match status" value="1"/>
</dbReference>
<evidence type="ECO:0000313" key="3">
    <source>
        <dbReference type="EMBL" id="MFD2873868.1"/>
    </source>
</evidence>
<comment type="caution">
    <text evidence="3">The sequence shown here is derived from an EMBL/GenBank/DDBJ whole genome shotgun (WGS) entry which is preliminary data.</text>
</comment>
<proteinExistence type="predicted"/>
<dbReference type="Proteomes" id="UP001597557">
    <property type="component" value="Unassembled WGS sequence"/>
</dbReference>
<dbReference type="PANTHER" id="PTHR46401:SF2">
    <property type="entry name" value="GLYCOSYLTRANSFERASE WBBK-RELATED"/>
    <property type="match status" value="1"/>
</dbReference>
<dbReference type="Pfam" id="PF00534">
    <property type="entry name" value="Glycos_transf_1"/>
    <property type="match status" value="1"/>
</dbReference>
<dbReference type="InterPro" id="IPR001296">
    <property type="entry name" value="Glyco_trans_1"/>
</dbReference>
<dbReference type="PANTHER" id="PTHR46401">
    <property type="entry name" value="GLYCOSYLTRANSFERASE WBBK-RELATED"/>
    <property type="match status" value="1"/>
</dbReference>
<gene>
    <name evidence="3" type="ORF">ACFS5N_15410</name>
</gene>
<evidence type="ECO:0000313" key="4">
    <source>
        <dbReference type="Proteomes" id="UP001597557"/>
    </source>
</evidence>
<reference evidence="4" key="1">
    <citation type="journal article" date="2019" name="Int. J. Syst. Evol. Microbiol.">
        <title>The Global Catalogue of Microorganisms (GCM) 10K type strain sequencing project: providing services to taxonomists for standard genome sequencing and annotation.</title>
        <authorList>
            <consortium name="The Broad Institute Genomics Platform"/>
            <consortium name="The Broad Institute Genome Sequencing Center for Infectious Disease"/>
            <person name="Wu L."/>
            <person name="Ma J."/>
        </authorList>
    </citation>
    <scope>NUCLEOTIDE SEQUENCE [LARGE SCALE GENOMIC DNA]</scope>
    <source>
        <strain evidence="4">KCTC 22437</strain>
    </source>
</reference>
<name>A0ABW5YES9_9SPHI</name>
<keyword evidence="1" id="KW-0808">Transferase</keyword>
<sequence length="374" mass="42587">MPKPLTIGVDIRDLRVAKTGTRTYLEEISKAFKQLENDNIKFKFLDVSIPVYSGNNRLLKMVEHTRFQLWKQVILPLKAFFNGCDIVFCTDNFVPLIHLGFKTIPVFHDAFFWETPENYGRLWLKLYKKTAVPAAHSSAAVVVPTEYAKKRIHHYTHIAKEKLIVVYEGPKSLPQNAAGGDELLNLFAIANKQYILHAGSMFKRKNIAMLIYAFDKLKKSGDYAHLKLVLSGAVPNKHESDYEEIAKAIEITGTQKDIVMTGYLCDNDLSLLYKNALLYAFPSINEGFGIPILEAFKSNLPVLVANNTCLPEVGDDAVIQFNPFDIDDIYQKIKVVVDDKELREELIRKGNLRLQFFSWQKAALQLIELFKKVA</sequence>
<dbReference type="EMBL" id="JBHUPD010000003">
    <property type="protein sequence ID" value="MFD2873868.1"/>
    <property type="molecule type" value="Genomic_DNA"/>
</dbReference>
<dbReference type="Gene3D" id="3.40.50.2000">
    <property type="entry name" value="Glycogen Phosphorylase B"/>
    <property type="match status" value="1"/>
</dbReference>
<protein>
    <submittedName>
        <fullName evidence="3">Glycosyltransferase family 4 protein</fullName>
    </submittedName>
</protein>
<dbReference type="CDD" id="cd03809">
    <property type="entry name" value="GT4_MtfB-like"/>
    <property type="match status" value="1"/>
</dbReference>